<dbReference type="PATRIC" id="fig|345309.4.peg.1080"/>
<keyword evidence="2" id="KW-1185">Reference proteome</keyword>
<dbReference type="EMBL" id="JZRB01000018">
    <property type="protein sequence ID" value="KJV34766.1"/>
    <property type="molecule type" value="Genomic_DNA"/>
</dbReference>
<organism evidence="1 2">
    <name type="scientific">Luteibacter yeojuensis</name>
    <dbReference type="NCBI Taxonomy" id="345309"/>
    <lineage>
        <taxon>Bacteria</taxon>
        <taxon>Pseudomonadati</taxon>
        <taxon>Pseudomonadota</taxon>
        <taxon>Gammaproteobacteria</taxon>
        <taxon>Lysobacterales</taxon>
        <taxon>Rhodanobacteraceae</taxon>
        <taxon>Luteibacter</taxon>
    </lineage>
</organism>
<evidence type="ECO:0000313" key="1">
    <source>
        <dbReference type="EMBL" id="KJV34766.1"/>
    </source>
</evidence>
<name>A0A0F3KUC7_9GAMM</name>
<proteinExistence type="predicted"/>
<sequence>MSFELATVASGGAQLRVEVAHDALALLDAERSKDADECAFRCTLIASHAEQLGDQALAAAAHAFAGILVSPSQRPGELARALERVVAAAAITSLGTA</sequence>
<comment type="caution">
    <text evidence="1">The sequence shown here is derived from an EMBL/GenBank/DDBJ whole genome shotgun (WGS) entry which is preliminary data.</text>
</comment>
<dbReference type="Proteomes" id="UP000033651">
    <property type="component" value="Unassembled WGS sequence"/>
</dbReference>
<dbReference type="AlphaFoldDB" id="A0A0F3KUC7"/>
<protein>
    <submittedName>
        <fullName evidence="1">Uncharacterized protein</fullName>
    </submittedName>
</protein>
<gene>
    <name evidence="1" type="ORF">VI08_09260</name>
</gene>
<accession>A0A0F3KUC7</accession>
<evidence type="ECO:0000313" key="2">
    <source>
        <dbReference type="Proteomes" id="UP000033651"/>
    </source>
</evidence>
<reference evidence="1 2" key="1">
    <citation type="submission" date="2015-03" db="EMBL/GenBank/DDBJ databases">
        <title>Draft genome sequence of Luteibacter yeojuensis strain SU11.</title>
        <authorList>
            <person name="Sulaiman J."/>
            <person name="Priya K."/>
            <person name="Chan K.-G."/>
        </authorList>
    </citation>
    <scope>NUCLEOTIDE SEQUENCE [LARGE SCALE GENOMIC DNA]</scope>
    <source>
        <strain evidence="1 2">SU11</strain>
    </source>
</reference>